<gene>
    <name evidence="1" type="ORF">GCM10022389_21980</name>
</gene>
<dbReference type="EMBL" id="BAABCT010000006">
    <property type="protein sequence ID" value="GAA4075792.1"/>
    <property type="molecule type" value="Genomic_DNA"/>
</dbReference>
<dbReference type="RefSeq" id="WP_344816761.1">
    <property type="nucleotide sequence ID" value="NZ_BAABCT010000006.1"/>
</dbReference>
<proteinExistence type="predicted"/>
<evidence type="ECO:0000313" key="2">
    <source>
        <dbReference type="Proteomes" id="UP001500367"/>
    </source>
</evidence>
<organism evidence="1 2">
    <name type="scientific">Flavobacterium cheonanense</name>
    <dbReference type="NCBI Taxonomy" id="706183"/>
    <lineage>
        <taxon>Bacteria</taxon>
        <taxon>Pseudomonadati</taxon>
        <taxon>Bacteroidota</taxon>
        <taxon>Flavobacteriia</taxon>
        <taxon>Flavobacteriales</taxon>
        <taxon>Flavobacteriaceae</taxon>
        <taxon>Flavobacterium</taxon>
    </lineage>
</organism>
<dbReference type="Proteomes" id="UP001500367">
    <property type="component" value="Unassembled WGS sequence"/>
</dbReference>
<accession>A0ABP7VWB8</accession>
<reference evidence="2" key="1">
    <citation type="journal article" date="2019" name="Int. J. Syst. Evol. Microbiol.">
        <title>The Global Catalogue of Microorganisms (GCM) 10K type strain sequencing project: providing services to taxonomists for standard genome sequencing and annotation.</title>
        <authorList>
            <consortium name="The Broad Institute Genomics Platform"/>
            <consortium name="The Broad Institute Genome Sequencing Center for Infectious Disease"/>
            <person name="Wu L."/>
            <person name="Ma J."/>
        </authorList>
    </citation>
    <scope>NUCLEOTIDE SEQUENCE [LARGE SCALE GENOMIC DNA]</scope>
    <source>
        <strain evidence="2">JCM 17069</strain>
    </source>
</reference>
<keyword evidence="2" id="KW-1185">Reference proteome</keyword>
<evidence type="ECO:0000313" key="1">
    <source>
        <dbReference type="EMBL" id="GAA4075792.1"/>
    </source>
</evidence>
<sequence>MAENTITLEQAQKWAQNWIDNPNKDIRAFLIPEVDLTQVMAEESTVNVRSYLGIDDNGNCKLMIVGVDLNGKDLIDDNNGQYIYDFTSGCPRICDVDSPLFKL</sequence>
<name>A0ABP7VWB8_9FLAO</name>
<comment type="caution">
    <text evidence="1">The sequence shown here is derived from an EMBL/GenBank/DDBJ whole genome shotgun (WGS) entry which is preliminary data.</text>
</comment>
<protein>
    <submittedName>
        <fullName evidence="1">Uncharacterized protein</fullName>
    </submittedName>
</protein>